<dbReference type="InterPro" id="IPR013320">
    <property type="entry name" value="ConA-like_dom_sf"/>
</dbReference>
<feature type="domain" description="NACHT" evidence="8">
    <location>
        <begin position="103"/>
        <end position="237"/>
    </location>
</feature>
<evidence type="ECO:0000259" key="7">
    <source>
        <dbReference type="PROSITE" id="PS50188"/>
    </source>
</evidence>
<sequence>MKQEKLADCLQSKLPAVCGRELKRGLKKKFQRVFEGIAKAGQPTLLNEIYTELYITEGGTAEVNDEHEVRQIEAASRKADGAERSIRAEDIFKGSAGRDGPIRTVMTKGVAGIGKTVLTQKLTLDWAEDKSNQDIHFMFPLTFRELNVLKEKKFSLMELVHHFFSETKAAGICSFEYFQVVLIFDGLDECRLPLDFHNNEVLTDVTESTSVDVLLTNLIRGKLLPSARLWITTRPAAANQIPPDCVDMVTEIRGFTDPQKEEYFRKRFRDKKQVSSIISHMKKSRSLHIMCHIPVFCWITATVLEELLRTREGGDLPRTLTEMFIHHLVVQAKVKKIKYDGGAETDPHWSPDSRRMIESLGKLAFNQLQRGNLIFYESDLTECGIDVEAASVYSGVLTQIFKEERGLYQDKVFCFVHLSVQEFLAALHVHQTFINSGINLLEKQQQTTSNKPDPAGFYQRAVDEALQSPNGHLDLFLRFLLGLSLPTNQNLLRGLLTQTGSSSQINRETLEYIKEKISENVSVERSINLFHCLNELKDVSLVEEIQQSLRSGRLSTDELSPAQWSALSFILLSSGEDLDVFDLKKYSASEEALLRLLPVVKASKKVRSCGALSSVLSSQSSSVTELDLSNNNLQDSGVESLSAGLESPHCKLEALRLSGCLVTEEGCAFLASALSFKTSNLRELDLSYNHPEDSGEKMLRAKVEDPHSVLCLFSPSDSCQLTVDTNTVNRKLKLSDNNRKVTLVEEGQSYPDHPDRFDWYQLLCETGLTGRCYWEVEWRGVVHITVSYRGIRRKGVSVECVFGCNDQSWSLWCSDDGYSVRHNKSQTSIWSSSVSHRVSVYVDVPAGTLSFYRVSSDSLIHLHTFNTTFTQPLYPGFGFWYPDSSVFLC</sequence>
<dbReference type="Pfam" id="PF13765">
    <property type="entry name" value="PRY"/>
    <property type="match status" value="1"/>
</dbReference>
<dbReference type="InterPro" id="IPR043136">
    <property type="entry name" value="B30.2/SPRY_sf"/>
</dbReference>
<dbReference type="Pfam" id="PF05729">
    <property type="entry name" value="NACHT"/>
    <property type="match status" value="1"/>
</dbReference>
<dbReference type="CDD" id="cd16040">
    <property type="entry name" value="SPRY_PRY_SNTX"/>
    <property type="match status" value="1"/>
</dbReference>
<keyword evidence="3" id="KW-0433">Leucine-rich repeat</keyword>
<evidence type="ECO:0000259" key="8">
    <source>
        <dbReference type="PROSITE" id="PS50837"/>
    </source>
</evidence>
<evidence type="ECO:0000256" key="4">
    <source>
        <dbReference type="ARBA" id="ARBA00022737"/>
    </source>
</evidence>
<dbReference type="PANTHER" id="PTHR24106">
    <property type="entry name" value="NACHT, LRR AND CARD DOMAINS-CONTAINING"/>
    <property type="match status" value="1"/>
</dbReference>
<dbReference type="InterPro" id="IPR003877">
    <property type="entry name" value="SPRY_dom"/>
</dbReference>
<dbReference type="InterPro" id="IPR007111">
    <property type="entry name" value="NACHT_NTPase"/>
</dbReference>
<protein>
    <recommendedName>
        <fullName evidence="11">B30.2/SPRY domain-containing protein</fullName>
    </recommendedName>
</protein>
<dbReference type="Pfam" id="PF17776">
    <property type="entry name" value="NLRC4_HD2"/>
    <property type="match status" value="1"/>
</dbReference>
<dbReference type="SUPFAM" id="SSF52047">
    <property type="entry name" value="RNI-like"/>
    <property type="match status" value="1"/>
</dbReference>
<comment type="subcellular location">
    <subcellularLocation>
        <location evidence="1">Cytoplasm</location>
    </subcellularLocation>
</comment>
<keyword evidence="2" id="KW-0963">Cytoplasm</keyword>
<dbReference type="Gene3D" id="2.60.120.920">
    <property type="match status" value="1"/>
</dbReference>
<dbReference type="SMART" id="SM01288">
    <property type="entry name" value="FISNA"/>
    <property type="match status" value="1"/>
</dbReference>
<dbReference type="InterPro" id="IPR029495">
    <property type="entry name" value="NACHT-assoc"/>
</dbReference>
<dbReference type="Gene3D" id="3.80.10.10">
    <property type="entry name" value="Ribonuclease Inhibitor"/>
    <property type="match status" value="1"/>
</dbReference>
<evidence type="ECO:0000256" key="6">
    <source>
        <dbReference type="ARBA" id="ARBA00022840"/>
    </source>
</evidence>
<reference evidence="9" key="2">
    <citation type="submission" date="2025-08" db="UniProtKB">
        <authorList>
            <consortium name="Ensembl"/>
        </authorList>
    </citation>
    <scope>IDENTIFICATION</scope>
</reference>
<dbReference type="InterPro" id="IPR041267">
    <property type="entry name" value="NLRP_HD2"/>
</dbReference>
<dbReference type="InterPro" id="IPR006574">
    <property type="entry name" value="PRY"/>
</dbReference>
<name>A0A3P8SW64_AMPPE</name>
<dbReference type="Pfam" id="PF00622">
    <property type="entry name" value="SPRY"/>
    <property type="match status" value="1"/>
</dbReference>
<reference evidence="9 10" key="1">
    <citation type="submission" date="2018-03" db="EMBL/GenBank/DDBJ databases">
        <title>Finding Nemo's genes: A chromosome-scale reference assembly of the genome of the orange clownfish Amphiprion percula.</title>
        <authorList>
            <person name="Lehmann R."/>
        </authorList>
    </citation>
    <scope>NUCLEOTIDE SEQUENCE</scope>
</reference>
<keyword evidence="6" id="KW-0067">ATP-binding</keyword>
<evidence type="ECO:0000256" key="1">
    <source>
        <dbReference type="ARBA" id="ARBA00004496"/>
    </source>
</evidence>
<dbReference type="AlphaFoldDB" id="A0A3P8SW64"/>
<feature type="domain" description="B30.2/SPRY" evidence="7">
    <location>
        <begin position="701"/>
        <end position="889"/>
    </location>
</feature>
<dbReference type="InterPro" id="IPR051261">
    <property type="entry name" value="NLR"/>
</dbReference>
<dbReference type="PRINTS" id="PR01407">
    <property type="entry name" value="BUTYPHLNCDUF"/>
</dbReference>
<dbReference type="Pfam" id="PF14484">
    <property type="entry name" value="FISNA"/>
    <property type="match status" value="1"/>
</dbReference>
<dbReference type="GO" id="GO:0005524">
    <property type="term" value="F:ATP binding"/>
    <property type="evidence" value="ECO:0007669"/>
    <property type="project" value="UniProtKB-KW"/>
</dbReference>
<dbReference type="PROSITE" id="PS50837">
    <property type="entry name" value="NACHT"/>
    <property type="match status" value="1"/>
</dbReference>
<dbReference type="Gene3D" id="3.40.50.300">
    <property type="entry name" value="P-loop containing nucleotide triphosphate hydrolases"/>
    <property type="match status" value="1"/>
</dbReference>
<dbReference type="Pfam" id="PF13516">
    <property type="entry name" value="LRR_6"/>
    <property type="match status" value="1"/>
</dbReference>
<dbReference type="PROSITE" id="PS50188">
    <property type="entry name" value="B302_SPRY"/>
    <property type="match status" value="1"/>
</dbReference>
<dbReference type="GO" id="GO:0005737">
    <property type="term" value="C:cytoplasm"/>
    <property type="evidence" value="ECO:0007669"/>
    <property type="project" value="UniProtKB-SubCell"/>
</dbReference>
<dbReference type="SMART" id="SM00368">
    <property type="entry name" value="LRR_RI"/>
    <property type="match status" value="3"/>
</dbReference>
<organism evidence="9 10">
    <name type="scientific">Amphiprion percula</name>
    <name type="common">Orange clownfish</name>
    <name type="synonym">Lutjanus percula</name>
    <dbReference type="NCBI Taxonomy" id="161767"/>
    <lineage>
        <taxon>Eukaryota</taxon>
        <taxon>Metazoa</taxon>
        <taxon>Chordata</taxon>
        <taxon>Craniata</taxon>
        <taxon>Vertebrata</taxon>
        <taxon>Euteleostomi</taxon>
        <taxon>Actinopterygii</taxon>
        <taxon>Neopterygii</taxon>
        <taxon>Teleostei</taxon>
        <taxon>Neoteleostei</taxon>
        <taxon>Acanthomorphata</taxon>
        <taxon>Ovalentaria</taxon>
        <taxon>Pomacentridae</taxon>
        <taxon>Amphiprion</taxon>
    </lineage>
</organism>
<dbReference type="InterPro" id="IPR003879">
    <property type="entry name" value="Butyrophylin_SPRY"/>
</dbReference>
<dbReference type="SUPFAM" id="SSF49899">
    <property type="entry name" value="Concanavalin A-like lectins/glucanases"/>
    <property type="match status" value="1"/>
</dbReference>
<evidence type="ECO:0000256" key="2">
    <source>
        <dbReference type="ARBA" id="ARBA00022490"/>
    </source>
</evidence>
<dbReference type="Pfam" id="PF17779">
    <property type="entry name" value="WHD_NOD2"/>
    <property type="match status" value="1"/>
</dbReference>
<reference evidence="9" key="3">
    <citation type="submission" date="2025-09" db="UniProtKB">
        <authorList>
            <consortium name="Ensembl"/>
        </authorList>
    </citation>
    <scope>IDENTIFICATION</scope>
</reference>
<keyword evidence="4" id="KW-0677">Repeat</keyword>
<dbReference type="Ensembl" id="ENSAPET00000016764.1">
    <property type="protein sequence ID" value="ENSAPEP00000016322.1"/>
    <property type="gene ID" value="ENSAPEG00000011583.1"/>
</dbReference>
<proteinExistence type="predicted"/>
<dbReference type="InterPro" id="IPR041075">
    <property type="entry name" value="NOD1/2_WH"/>
</dbReference>
<dbReference type="InterPro" id="IPR032675">
    <property type="entry name" value="LRR_dom_sf"/>
</dbReference>
<evidence type="ECO:0000256" key="3">
    <source>
        <dbReference type="ARBA" id="ARBA00022614"/>
    </source>
</evidence>
<dbReference type="Proteomes" id="UP000265080">
    <property type="component" value="Chromosome 24"/>
</dbReference>
<dbReference type="InterPro" id="IPR001611">
    <property type="entry name" value="Leu-rich_rpt"/>
</dbReference>
<evidence type="ECO:0000313" key="9">
    <source>
        <dbReference type="Ensembl" id="ENSAPEP00000016322.1"/>
    </source>
</evidence>
<dbReference type="GeneTree" id="ENSGT01150000286915"/>
<accession>A0A3P8SW64</accession>
<dbReference type="InterPro" id="IPR027417">
    <property type="entry name" value="P-loop_NTPase"/>
</dbReference>
<dbReference type="FunFam" id="3.40.50.300:FF:001524">
    <property type="entry name" value="Si:dkey-126g1.7"/>
    <property type="match status" value="1"/>
</dbReference>
<evidence type="ECO:0008006" key="11">
    <source>
        <dbReference type="Google" id="ProtNLM"/>
    </source>
</evidence>
<keyword evidence="5" id="KW-0547">Nucleotide-binding</keyword>
<dbReference type="SMART" id="SM00589">
    <property type="entry name" value="PRY"/>
    <property type="match status" value="1"/>
</dbReference>
<keyword evidence="10" id="KW-1185">Reference proteome</keyword>
<evidence type="ECO:0000256" key="5">
    <source>
        <dbReference type="ARBA" id="ARBA00022741"/>
    </source>
</evidence>
<dbReference type="SMART" id="SM00449">
    <property type="entry name" value="SPRY"/>
    <property type="match status" value="1"/>
</dbReference>
<dbReference type="InterPro" id="IPR001870">
    <property type="entry name" value="B30.2/SPRY"/>
</dbReference>
<evidence type="ECO:0000313" key="10">
    <source>
        <dbReference type="Proteomes" id="UP000265080"/>
    </source>
</evidence>